<organism evidence="2 3">
    <name type="scientific">Halomarinibacterium sedimenti</name>
    <dbReference type="NCBI Taxonomy" id="2857106"/>
    <lineage>
        <taxon>Bacteria</taxon>
        <taxon>Pseudomonadati</taxon>
        <taxon>Bacteroidota</taxon>
        <taxon>Flavobacteriia</taxon>
        <taxon>Flavobacteriales</taxon>
        <taxon>Flavobacteriaceae</taxon>
        <taxon>Halomarinibacterium</taxon>
    </lineage>
</organism>
<name>A0A9X1FS78_9FLAO</name>
<evidence type="ECO:0000259" key="1">
    <source>
        <dbReference type="Pfam" id="PF13524"/>
    </source>
</evidence>
<evidence type="ECO:0000313" key="3">
    <source>
        <dbReference type="Proteomes" id="UP001138686"/>
    </source>
</evidence>
<dbReference type="AlphaFoldDB" id="A0A9X1FS78"/>
<dbReference type="InterPro" id="IPR055259">
    <property type="entry name" value="YkvP/CgeB_Glyco_trans-like"/>
</dbReference>
<gene>
    <name evidence="2" type="ORF">KXJ69_12385</name>
</gene>
<dbReference type="EMBL" id="JAHWDP010000006">
    <property type="protein sequence ID" value="MBW2938907.1"/>
    <property type="molecule type" value="Genomic_DNA"/>
</dbReference>
<accession>A0A9X1FS78</accession>
<comment type="caution">
    <text evidence="2">The sequence shown here is derived from an EMBL/GenBank/DDBJ whole genome shotgun (WGS) entry which is preliminary data.</text>
</comment>
<protein>
    <submittedName>
        <fullName evidence="2">Glycosyltransferase</fullName>
    </submittedName>
</protein>
<evidence type="ECO:0000313" key="2">
    <source>
        <dbReference type="EMBL" id="MBW2938907.1"/>
    </source>
</evidence>
<dbReference type="Proteomes" id="UP001138686">
    <property type="component" value="Unassembled WGS sequence"/>
</dbReference>
<dbReference type="Pfam" id="PF13524">
    <property type="entry name" value="Glyco_trans_1_2"/>
    <property type="match status" value="1"/>
</dbReference>
<sequence length="380" mass="44155">MRILLLGEYSRLHNSLKVGLKAIGHEVTLVGDGDGFKNFPSDISIRPTLVNNTLIRYIKLGLYKFLKLDISKLERGIRFHFQLHRLKNYDVVQLINERPIKTYAFWERFLLKKIFNHNHKIVLVSCGADYSNIAYAFNHKEELSLLTPFFENPKLKSHFNFALEYQKKSHKKTHEFILKNVNAIVASDFDYVAPLTKIPKFKGLIPNPIITNNTQIQDNPIADKIRIFLGINRGNYYAKGICFFEEALHTINKKYTSKVEIIKTENVPFKEYISYLQSSHIILDQVYAKDQGYNALESMARGKVVFTGANSDFLSHFNLKKDEVCIEARPDVTYLIKKLSYLIDNPERIAEIGNNAHKFIQKEHQYIEIAKKYNKLYNSI</sequence>
<proteinExistence type="predicted"/>
<dbReference type="RefSeq" id="WP_219053436.1">
    <property type="nucleotide sequence ID" value="NZ_JAHWDP010000006.1"/>
</dbReference>
<reference evidence="2" key="1">
    <citation type="submission" date="2021-07" db="EMBL/GenBank/DDBJ databases">
        <title>Aureisphaera sp. CAU 1614 isolated from sea sediment.</title>
        <authorList>
            <person name="Kim W."/>
        </authorList>
    </citation>
    <scope>NUCLEOTIDE SEQUENCE</scope>
    <source>
        <strain evidence="2">CAU 1614</strain>
    </source>
</reference>
<keyword evidence="3" id="KW-1185">Reference proteome</keyword>
<feature type="domain" description="Spore protein YkvP/CgeB glycosyl transferase-like" evidence="1">
    <location>
        <begin position="261"/>
        <end position="372"/>
    </location>
</feature>